<evidence type="ECO:0000256" key="2">
    <source>
        <dbReference type="ARBA" id="ARBA00004141"/>
    </source>
</evidence>
<evidence type="ECO:0000259" key="15">
    <source>
        <dbReference type="PROSITE" id="PS50885"/>
    </source>
</evidence>
<evidence type="ECO:0000256" key="8">
    <source>
        <dbReference type="ARBA" id="ARBA00022777"/>
    </source>
</evidence>
<feature type="domain" description="Histidine kinase" evidence="14">
    <location>
        <begin position="268"/>
        <end position="482"/>
    </location>
</feature>
<accession>A0ABT1WJK9</accession>
<proteinExistence type="predicted"/>
<sequence length="484" mass="53630">MNFTAQTVIEAQPERRHVDSAYSMRTRIMLGLVVAVAAIMGIAGVASYRVALHEADEIFSARLATSARVLDTLLAQQIEHATIEKPIVIHIPGGLKDADPEDPSPSGHPYETKLAFQVWNHEGRLLVRSEYAPDQRLGFGREGFFERHVGERDWHVFAMDSQDGHIWIEVAEEMGLRAEIAGDVGVVLSSPLFIGFVVLLVVVNLIVIAGFRPLSKLAETIESRDPKDTSPVALDRTPNEILPVVEALNRLLDRMAHVMSRERRFTDSAAHELRTPLAALSVHAQNISSARNEEEQAVSLAHLMTGLNRTKHLVEQMLTYSRIHSDLDGEVPGPVNLNEELRYLVNNQRAVLEGTGLHIALSLPEQVVTIQARKGLLEMMIRNLLDNACKYTLNPAEPVEIGFNEVDAHTLTLTVSNSAEPMTTDQAQQIFEPYYRIPNARQKGNGLGLAIVKEVVELHGWSLALSQGDGRFNIVVSLYNGEQE</sequence>
<dbReference type="SUPFAM" id="SSF55874">
    <property type="entry name" value="ATPase domain of HSP90 chaperone/DNA topoisomerase II/histidine kinase"/>
    <property type="match status" value="1"/>
</dbReference>
<dbReference type="InterPro" id="IPR013727">
    <property type="entry name" value="2CSK_N"/>
</dbReference>
<dbReference type="PROSITE" id="PS50885">
    <property type="entry name" value="HAMP"/>
    <property type="match status" value="1"/>
</dbReference>
<evidence type="ECO:0000313" key="16">
    <source>
        <dbReference type="EMBL" id="MCQ8897705.1"/>
    </source>
</evidence>
<keyword evidence="5" id="KW-0808">Transferase</keyword>
<dbReference type="InterPro" id="IPR036890">
    <property type="entry name" value="HATPase_C_sf"/>
</dbReference>
<dbReference type="InterPro" id="IPR003594">
    <property type="entry name" value="HATPase_dom"/>
</dbReference>
<dbReference type="Proteomes" id="UP001204142">
    <property type="component" value="Unassembled WGS sequence"/>
</dbReference>
<dbReference type="InterPro" id="IPR005467">
    <property type="entry name" value="His_kinase_dom"/>
</dbReference>
<feature type="transmembrane region" description="Helical" evidence="13">
    <location>
        <begin position="28"/>
        <end position="48"/>
    </location>
</feature>
<name>A0ABT1WJK9_9BURK</name>
<evidence type="ECO:0000256" key="4">
    <source>
        <dbReference type="ARBA" id="ARBA00022553"/>
    </source>
</evidence>
<dbReference type="PANTHER" id="PTHR45436:SF14">
    <property type="entry name" value="SENSOR PROTEIN QSEC"/>
    <property type="match status" value="1"/>
</dbReference>
<keyword evidence="6 13" id="KW-0812">Transmembrane</keyword>
<dbReference type="PANTHER" id="PTHR45436">
    <property type="entry name" value="SENSOR HISTIDINE KINASE YKOH"/>
    <property type="match status" value="1"/>
</dbReference>
<evidence type="ECO:0000256" key="10">
    <source>
        <dbReference type="ARBA" id="ARBA00022989"/>
    </source>
</evidence>
<gene>
    <name evidence="16" type="ORF">NQT62_14785</name>
</gene>
<dbReference type="Pfam" id="PF02518">
    <property type="entry name" value="HATPase_c"/>
    <property type="match status" value="1"/>
</dbReference>
<dbReference type="SMART" id="SM00388">
    <property type="entry name" value="HisKA"/>
    <property type="match status" value="1"/>
</dbReference>
<dbReference type="EMBL" id="JANIGO010000006">
    <property type="protein sequence ID" value="MCQ8897705.1"/>
    <property type="molecule type" value="Genomic_DNA"/>
</dbReference>
<keyword evidence="8" id="KW-0418">Kinase</keyword>
<evidence type="ECO:0000256" key="3">
    <source>
        <dbReference type="ARBA" id="ARBA00012438"/>
    </source>
</evidence>
<dbReference type="Gene3D" id="1.10.287.130">
    <property type="match status" value="1"/>
</dbReference>
<keyword evidence="12 13" id="KW-0472">Membrane</keyword>
<evidence type="ECO:0000256" key="11">
    <source>
        <dbReference type="ARBA" id="ARBA00023012"/>
    </source>
</evidence>
<dbReference type="Pfam" id="PF00512">
    <property type="entry name" value="HisKA"/>
    <property type="match status" value="1"/>
</dbReference>
<evidence type="ECO:0000256" key="7">
    <source>
        <dbReference type="ARBA" id="ARBA00022741"/>
    </source>
</evidence>
<reference evidence="16 17" key="1">
    <citation type="submission" date="2022-07" db="EMBL/GenBank/DDBJ databases">
        <authorList>
            <person name="Xamxidin M."/>
            <person name="Wu M."/>
        </authorList>
    </citation>
    <scope>NUCLEOTIDE SEQUENCE [LARGE SCALE GENOMIC DNA]</scope>
    <source>
        <strain evidence="16 17">NBRC 111650</strain>
    </source>
</reference>
<evidence type="ECO:0000256" key="6">
    <source>
        <dbReference type="ARBA" id="ARBA00022692"/>
    </source>
</evidence>
<dbReference type="Pfam" id="PF08521">
    <property type="entry name" value="2CSK_N"/>
    <property type="match status" value="1"/>
</dbReference>
<dbReference type="EC" id="2.7.13.3" evidence="3"/>
<feature type="transmembrane region" description="Helical" evidence="13">
    <location>
        <begin position="192"/>
        <end position="211"/>
    </location>
</feature>
<evidence type="ECO:0000256" key="1">
    <source>
        <dbReference type="ARBA" id="ARBA00000085"/>
    </source>
</evidence>
<comment type="caution">
    <text evidence="16">The sequence shown here is derived from an EMBL/GenBank/DDBJ whole genome shotgun (WGS) entry which is preliminary data.</text>
</comment>
<organism evidence="16 17">
    <name type="scientific">Limnobacter humi</name>
    <dbReference type="NCBI Taxonomy" id="1778671"/>
    <lineage>
        <taxon>Bacteria</taxon>
        <taxon>Pseudomonadati</taxon>
        <taxon>Pseudomonadota</taxon>
        <taxon>Betaproteobacteria</taxon>
        <taxon>Burkholderiales</taxon>
        <taxon>Burkholderiaceae</taxon>
        <taxon>Limnobacter</taxon>
    </lineage>
</organism>
<dbReference type="Gene3D" id="3.30.565.10">
    <property type="entry name" value="Histidine kinase-like ATPase, C-terminal domain"/>
    <property type="match status" value="1"/>
</dbReference>
<dbReference type="InterPro" id="IPR003660">
    <property type="entry name" value="HAMP_dom"/>
</dbReference>
<dbReference type="InterPro" id="IPR036097">
    <property type="entry name" value="HisK_dim/P_sf"/>
</dbReference>
<evidence type="ECO:0000259" key="14">
    <source>
        <dbReference type="PROSITE" id="PS50109"/>
    </source>
</evidence>
<comment type="subcellular location">
    <subcellularLocation>
        <location evidence="2">Membrane</location>
        <topology evidence="2">Multi-pass membrane protein</topology>
    </subcellularLocation>
</comment>
<dbReference type="InterPro" id="IPR004358">
    <property type="entry name" value="Sig_transdc_His_kin-like_C"/>
</dbReference>
<keyword evidence="11" id="KW-0902">Two-component regulatory system</keyword>
<dbReference type="SMART" id="SM00387">
    <property type="entry name" value="HATPase_c"/>
    <property type="match status" value="1"/>
</dbReference>
<evidence type="ECO:0000313" key="17">
    <source>
        <dbReference type="Proteomes" id="UP001204142"/>
    </source>
</evidence>
<protein>
    <recommendedName>
        <fullName evidence="3">histidine kinase</fullName>
        <ecNumber evidence="3">2.7.13.3</ecNumber>
    </recommendedName>
</protein>
<keyword evidence="10 13" id="KW-1133">Transmembrane helix</keyword>
<keyword evidence="7" id="KW-0547">Nucleotide-binding</keyword>
<dbReference type="PROSITE" id="PS50109">
    <property type="entry name" value="HIS_KIN"/>
    <property type="match status" value="1"/>
</dbReference>
<dbReference type="CDD" id="cd00082">
    <property type="entry name" value="HisKA"/>
    <property type="match status" value="1"/>
</dbReference>
<comment type="catalytic activity">
    <reaction evidence="1">
        <text>ATP + protein L-histidine = ADP + protein N-phospho-L-histidine.</text>
        <dbReference type="EC" id="2.7.13.3"/>
    </reaction>
</comment>
<dbReference type="InterPro" id="IPR050428">
    <property type="entry name" value="TCS_sensor_his_kinase"/>
</dbReference>
<evidence type="ECO:0000256" key="5">
    <source>
        <dbReference type="ARBA" id="ARBA00022679"/>
    </source>
</evidence>
<feature type="domain" description="HAMP" evidence="15">
    <location>
        <begin position="208"/>
        <end position="260"/>
    </location>
</feature>
<keyword evidence="4" id="KW-0597">Phosphoprotein</keyword>
<dbReference type="RefSeq" id="WP_256765511.1">
    <property type="nucleotide sequence ID" value="NZ_JANIGO010000006.1"/>
</dbReference>
<keyword evidence="17" id="KW-1185">Reference proteome</keyword>
<evidence type="ECO:0000256" key="9">
    <source>
        <dbReference type="ARBA" id="ARBA00022840"/>
    </source>
</evidence>
<keyword evidence="9 16" id="KW-0067">ATP-binding</keyword>
<dbReference type="SUPFAM" id="SSF47384">
    <property type="entry name" value="Homodimeric domain of signal transducing histidine kinase"/>
    <property type="match status" value="1"/>
</dbReference>
<evidence type="ECO:0000256" key="13">
    <source>
        <dbReference type="SAM" id="Phobius"/>
    </source>
</evidence>
<dbReference type="InterPro" id="IPR003661">
    <property type="entry name" value="HisK_dim/P_dom"/>
</dbReference>
<dbReference type="GO" id="GO:0005524">
    <property type="term" value="F:ATP binding"/>
    <property type="evidence" value="ECO:0007669"/>
    <property type="project" value="UniProtKB-KW"/>
</dbReference>
<dbReference type="PRINTS" id="PR00344">
    <property type="entry name" value="BCTRLSENSOR"/>
</dbReference>
<evidence type="ECO:0000256" key="12">
    <source>
        <dbReference type="ARBA" id="ARBA00023136"/>
    </source>
</evidence>